<keyword evidence="3" id="KW-0256">Endoplasmic reticulum</keyword>
<feature type="compositionally biased region" description="Basic and acidic residues" evidence="6">
    <location>
        <begin position="20"/>
        <end position="41"/>
    </location>
</feature>
<dbReference type="HOGENOM" id="CLU_048316_0_0_1"/>
<evidence type="ECO:0000256" key="1">
    <source>
        <dbReference type="ARBA" id="ARBA00004477"/>
    </source>
</evidence>
<dbReference type="GO" id="GO:0070072">
    <property type="term" value="P:vacuolar proton-transporting V-type ATPase complex assembly"/>
    <property type="evidence" value="ECO:0007669"/>
    <property type="project" value="InterPro"/>
</dbReference>
<evidence type="ECO:0000256" key="5">
    <source>
        <dbReference type="ARBA" id="ARBA00023136"/>
    </source>
</evidence>
<evidence type="ECO:0000256" key="3">
    <source>
        <dbReference type="ARBA" id="ARBA00022824"/>
    </source>
</evidence>
<keyword evidence="4 7" id="KW-1133">Transmembrane helix</keyword>
<dbReference type="PANTHER" id="PTHR31394:SF1">
    <property type="entry name" value="TRANSMEMBRANE PROTEIN 199"/>
    <property type="match status" value="1"/>
</dbReference>
<sequence length="290" mass="32570">MVRLVMTAFIVEGLQRLAETRPEKTEAGGHGIGSEEAKEESTSASTPKPAIEESSLDRPVVGNPITHDQIIKLWKALKREGIAEYSLEGLLRGSHVYIPPSLPKPEPSNEYKALMARLRHEEEERSYQRMLKQPSRMEAFSQQFPNASAQASAFAEVNRPIRESDNGDDEVTFGDVQKQVMVILNFLLSVIGVAATIWIAARWWSVTARIFLTMGGALVVLVAEVAVYSGYIWRLTEAKTNRKEPKEVREVMQTWVVGQDEKPEEDNTVLLDTKSEEMDEGIRRRLMGTS</sequence>
<name>N4UNU0_COLOR</name>
<protein>
    <submittedName>
        <fullName evidence="8">Uncharacterized protein</fullName>
    </submittedName>
</protein>
<evidence type="ECO:0000313" key="8">
    <source>
        <dbReference type="EMBL" id="TDZ15373.1"/>
    </source>
</evidence>
<feature type="transmembrane region" description="Helical" evidence="7">
    <location>
        <begin position="182"/>
        <end position="204"/>
    </location>
</feature>
<keyword evidence="5 7" id="KW-0472">Membrane</keyword>
<comment type="subcellular location">
    <subcellularLocation>
        <location evidence="1">Endoplasmic reticulum membrane</location>
        <topology evidence="1">Multi-pass membrane protein</topology>
    </subcellularLocation>
</comment>
<feature type="transmembrane region" description="Helical" evidence="7">
    <location>
        <begin position="210"/>
        <end position="233"/>
    </location>
</feature>
<keyword evidence="9" id="KW-1185">Reference proteome</keyword>
<comment type="caution">
    <text evidence="8">The sequence shown here is derived from an EMBL/GenBank/DDBJ whole genome shotgun (WGS) entry which is preliminary data.</text>
</comment>
<evidence type="ECO:0000313" key="9">
    <source>
        <dbReference type="Proteomes" id="UP000014480"/>
    </source>
</evidence>
<reference evidence="9" key="1">
    <citation type="journal article" date="2013" name="New Phytol.">
        <title>Comparative genomic and transcriptomic analyses reveal the hemibiotrophic stage shift of Colletotrichum fungi.</title>
        <authorList>
            <person name="Gan P."/>
            <person name="Ikeda K."/>
            <person name="Irieda H."/>
            <person name="Narusaka M."/>
            <person name="O'Connell R.J."/>
            <person name="Narusaka Y."/>
            <person name="Takano Y."/>
            <person name="Kubo Y."/>
            <person name="Shirasu K."/>
        </authorList>
    </citation>
    <scope>NUCLEOTIDE SEQUENCE [LARGE SCALE GENOMIC DNA]</scope>
    <source>
        <strain evidence="9">104-T / ATCC 96160 / CBS 514.97 / LARS 414 / MAFF 240422</strain>
    </source>
</reference>
<dbReference type="AlphaFoldDB" id="N4UNU0"/>
<dbReference type="GO" id="GO:0005789">
    <property type="term" value="C:endoplasmic reticulum membrane"/>
    <property type="evidence" value="ECO:0007669"/>
    <property type="project" value="UniProtKB-SubCell"/>
</dbReference>
<keyword evidence="2 7" id="KW-0812">Transmembrane</keyword>
<proteinExistence type="predicted"/>
<evidence type="ECO:0000256" key="2">
    <source>
        <dbReference type="ARBA" id="ARBA00022692"/>
    </source>
</evidence>
<evidence type="ECO:0000256" key="4">
    <source>
        <dbReference type="ARBA" id="ARBA00022989"/>
    </source>
</evidence>
<dbReference type="Pfam" id="PF11712">
    <property type="entry name" value="Vma12"/>
    <property type="match status" value="1"/>
</dbReference>
<feature type="region of interest" description="Disordered" evidence="6">
    <location>
        <begin position="20"/>
        <end position="61"/>
    </location>
</feature>
<evidence type="ECO:0000256" key="6">
    <source>
        <dbReference type="SAM" id="MobiDB-lite"/>
    </source>
</evidence>
<organism evidence="8 9">
    <name type="scientific">Colletotrichum orbiculare (strain 104-T / ATCC 96160 / CBS 514.97 / LARS 414 / MAFF 240422)</name>
    <name type="common">Cucumber anthracnose fungus</name>
    <name type="synonym">Colletotrichum lagenarium</name>
    <dbReference type="NCBI Taxonomy" id="1213857"/>
    <lineage>
        <taxon>Eukaryota</taxon>
        <taxon>Fungi</taxon>
        <taxon>Dikarya</taxon>
        <taxon>Ascomycota</taxon>
        <taxon>Pezizomycotina</taxon>
        <taxon>Sordariomycetes</taxon>
        <taxon>Hypocreomycetidae</taxon>
        <taxon>Glomerellales</taxon>
        <taxon>Glomerellaceae</taxon>
        <taxon>Colletotrichum</taxon>
        <taxon>Colletotrichum orbiculare species complex</taxon>
    </lineage>
</organism>
<gene>
    <name evidence="8" type="ORF">Cob_v011852</name>
</gene>
<evidence type="ECO:0000256" key="7">
    <source>
        <dbReference type="SAM" id="Phobius"/>
    </source>
</evidence>
<dbReference type="eggNOG" id="ENOG502RXKD">
    <property type="taxonomic scope" value="Eukaryota"/>
</dbReference>
<dbReference type="OrthoDB" id="19981at2759"/>
<reference evidence="9" key="2">
    <citation type="journal article" date="2019" name="Mol. Plant Microbe Interact.">
        <title>Genome sequence resources for four phytopathogenic fungi from the Colletotrichum orbiculare species complex.</title>
        <authorList>
            <person name="Gan P."/>
            <person name="Tsushima A."/>
            <person name="Narusaka M."/>
            <person name="Narusaka Y."/>
            <person name="Takano Y."/>
            <person name="Kubo Y."/>
            <person name="Shirasu K."/>
        </authorList>
    </citation>
    <scope>GENOME REANNOTATION</scope>
    <source>
        <strain evidence="9">104-T / ATCC 96160 / CBS 514.97 / LARS 414 / MAFF 240422</strain>
    </source>
</reference>
<dbReference type="InterPro" id="IPR021013">
    <property type="entry name" value="ATPase_Vma12"/>
</dbReference>
<dbReference type="PANTHER" id="PTHR31394">
    <property type="entry name" value="TRANSMEMBRANE PROTEIN 199"/>
    <property type="match status" value="1"/>
</dbReference>
<accession>N4UNU0</accession>
<dbReference type="Proteomes" id="UP000014480">
    <property type="component" value="Unassembled WGS sequence"/>
</dbReference>
<dbReference type="EMBL" id="AMCV02000041">
    <property type="protein sequence ID" value="TDZ15373.1"/>
    <property type="molecule type" value="Genomic_DNA"/>
</dbReference>